<accession>A0A094SBS4</accession>
<dbReference type="SMART" id="SM00567">
    <property type="entry name" value="EZ_HEAT"/>
    <property type="match status" value="3"/>
</dbReference>
<reference evidence="1" key="1">
    <citation type="submission" date="2014-06" db="EMBL/GenBank/DDBJ databases">
        <title>Key roles for freshwater Actinobacteria revealed by deep metagenomic sequencing.</title>
        <authorList>
            <person name="Ghai R."/>
            <person name="Mizuno C.M."/>
            <person name="Picazo A."/>
            <person name="Camacho A."/>
            <person name="Rodriguez-Valera F."/>
        </authorList>
    </citation>
    <scope>NUCLEOTIDE SEQUENCE</scope>
</reference>
<organism evidence="1">
    <name type="scientific">freshwater metagenome</name>
    <dbReference type="NCBI Taxonomy" id="449393"/>
    <lineage>
        <taxon>unclassified sequences</taxon>
        <taxon>metagenomes</taxon>
        <taxon>ecological metagenomes</taxon>
    </lineage>
</organism>
<dbReference type="Gene3D" id="1.25.10.10">
    <property type="entry name" value="Leucine-rich Repeat Variant"/>
    <property type="match status" value="2"/>
</dbReference>
<gene>
    <name evidence="1" type="ORF">GM51_14660</name>
</gene>
<sequence>MSASDSPDIAELRRAIVIAGHNGDVDLIAKSLMHEHGSIREAALGATARTDQLTVEVLETFSQDVDSRVRIRVAELAALFPGFDLVPSLQDADHQVVEMAAWACGEHESARPEIINELTRLVLHHDDALVREAAVAALGAIGDETGLPAILSACQDKPAIRRRAVLALAPFDSPEVETALKVALEDRDWQVRQAAEDLLG</sequence>
<protein>
    <recommendedName>
        <fullName evidence="2">HEAT repeat domain-containing protein</fullName>
    </recommendedName>
</protein>
<dbReference type="SUPFAM" id="SSF48371">
    <property type="entry name" value="ARM repeat"/>
    <property type="match status" value="1"/>
</dbReference>
<name>A0A094SBS4_9ZZZZ</name>
<proteinExistence type="predicted"/>
<dbReference type="InterPro" id="IPR011989">
    <property type="entry name" value="ARM-like"/>
</dbReference>
<evidence type="ECO:0000313" key="1">
    <source>
        <dbReference type="EMBL" id="KGA15543.1"/>
    </source>
</evidence>
<dbReference type="Pfam" id="PF13646">
    <property type="entry name" value="HEAT_2"/>
    <property type="match status" value="1"/>
</dbReference>
<dbReference type="AlphaFoldDB" id="A0A094SBS4"/>
<dbReference type="EMBL" id="JNSL01000110">
    <property type="protein sequence ID" value="KGA15543.1"/>
    <property type="molecule type" value="Genomic_DNA"/>
</dbReference>
<dbReference type="InterPro" id="IPR004155">
    <property type="entry name" value="PBS_lyase_HEAT"/>
</dbReference>
<evidence type="ECO:0008006" key="2">
    <source>
        <dbReference type="Google" id="ProtNLM"/>
    </source>
</evidence>
<dbReference type="InterPro" id="IPR016024">
    <property type="entry name" value="ARM-type_fold"/>
</dbReference>
<comment type="caution">
    <text evidence="1">The sequence shown here is derived from an EMBL/GenBank/DDBJ whole genome shotgun (WGS) entry which is preliminary data.</text>
</comment>